<gene>
    <name evidence="1" type="ORF">BJ982_004078</name>
</gene>
<reference evidence="1 2" key="1">
    <citation type="submission" date="2020-08" db="EMBL/GenBank/DDBJ databases">
        <title>Sequencing the genomes of 1000 actinobacteria strains.</title>
        <authorList>
            <person name="Klenk H.-P."/>
        </authorList>
    </citation>
    <scope>NUCLEOTIDE SEQUENCE [LARGE SCALE GENOMIC DNA]</scope>
    <source>
        <strain evidence="1 2">DSM 45784</strain>
    </source>
</reference>
<dbReference type="Proteomes" id="UP000542210">
    <property type="component" value="Unassembled WGS sequence"/>
</dbReference>
<evidence type="ECO:0000313" key="2">
    <source>
        <dbReference type="Proteomes" id="UP000542210"/>
    </source>
</evidence>
<dbReference type="AlphaFoldDB" id="A0A7W7GBK8"/>
<comment type="caution">
    <text evidence="1">The sequence shown here is derived from an EMBL/GenBank/DDBJ whole genome shotgun (WGS) entry which is preliminary data.</text>
</comment>
<dbReference type="EMBL" id="JACHND010000001">
    <property type="protein sequence ID" value="MBB4702534.1"/>
    <property type="molecule type" value="Genomic_DNA"/>
</dbReference>
<dbReference type="InterPro" id="IPR045779">
    <property type="entry name" value="DUF6205"/>
</dbReference>
<keyword evidence="2" id="KW-1185">Reference proteome</keyword>
<evidence type="ECO:0000313" key="1">
    <source>
        <dbReference type="EMBL" id="MBB4702534.1"/>
    </source>
</evidence>
<organism evidence="1 2">
    <name type="scientific">Sphaerisporangium siamense</name>
    <dbReference type="NCBI Taxonomy" id="795645"/>
    <lineage>
        <taxon>Bacteria</taxon>
        <taxon>Bacillati</taxon>
        <taxon>Actinomycetota</taxon>
        <taxon>Actinomycetes</taxon>
        <taxon>Streptosporangiales</taxon>
        <taxon>Streptosporangiaceae</taxon>
        <taxon>Sphaerisporangium</taxon>
    </lineage>
</organism>
<dbReference type="RefSeq" id="WP_184882369.1">
    <property type="nucleotide sequence ID" value="NZ_BOOV01000033.1"/>
</dbReference>
<dbReference type="Pfam" id="PF19708">
    <property type="entry name" value="DUF6205"/>
    <property type="match status" value="1"/>
</dbReference>
<name>A0A7W7GBK8_9ACTN</name>
<proteinExistence type="predicted"/>
<protein>
    <submittedName>
        <fullName evidence="1">Uncharacterized protein</fullName>
    </submittedName>
</protein>
<sequence length="135" mass="15175">MGYVSYLSGEITIDPPIPWSQLHGSRFVCTPARKEYERLVWLRLVEEPVETDEGTLIRRSAVAIRVSTADELRADGLLREVQEIVAAHGEGHTFTGRILVRGSESPDIWRVRIVDGRAVEERPTLVWPDGVGEQV</sequence>
<accession>A0A7W7GBK8</accession>